<gene>
    <name evidence="3" type="ORF">PV08_11855</name>
</gene>
<dbReference type="Pfam" id="PF25545">
    <property type="entry name" value="DUF7924"/>
    <property type="match status" value="1"/>
</dbReference>
<feature type="region of interest" description="Disordered" evidence="1">
    <location>
        <begin position="1"/>
        <end position="172"/>
    </location>
</feature>
<keyword evidence="4" id="KW-1185">Reference proteome</keyword>
<dbReference type="RefSeq" id="XP_016229971.1">
    <property type="nucleotide sequence ID" value="XM_016386163.1"/>
</dbReference>
<proteinExistence type="predicted"/>
<reference evidence="3 4" key="1">
    <citation type="submission" date="2015-01" db="EMBL/GenBank/DDBJ databases">
        <title>The Genome Sequence of Exophiala spinifera CBS89968.</title>
        <authorList>
            <consortium name="The Broad Institute Genomics Platform"/>
            <person name="Cuomo C."/>
            <person name="de Hoog S."/>
            <person name="Gorbushina A."/>
            <person name="Stielow B."/>
            <person name="Teixiera M."/>
            <person name="Abouelleil A."/>
            <person name="Chapman S.B."/>
            <person name="Priest M."/>
            <person name="Young S.K."/>
            <person name="Wortman J."/>
            <person name="Nusbaum C."/>
            <person name="Birren B."/>
        </authorList>
    </citation>
    <scope>NUCLEOTIDE SEQUENCE [LARGE SCALE GENOMIC DNA]</scope>
    <source>
        <strain evidence="3 4">CBS 89968</strain>
    </source>
</reference>
<dbReference type="AlphaFoldDB" id="A0A0D2ATA2"/>
<dbReference type="GeneID" id="27338938"/>
<feature type="region of interest" description="Disordered" evidence="1">
    <location>
        <begin position="539"/>
        <end position="606"/>
    </location>
</feature>
<dbReference type="EMBL" id="KN847502">
    <property type="protein sequence ID" value="KIW09755.1"/>
    <property type="molecule type" value="Genomic_DNA"/>
</dbReference>
<evidence type="ECO:0000313" key="3">
    <source>
        <dbReference type="EMBL" id="KIW09755.1"/>
    </source>
</evidence>
<evidence type="ECO:0000256" key="1">
    <source>
        <dbReference type="SAM" id="MobiDB-lite"/>
    </source>
</evidence>
<name>A0A0D2ATA2_9EURO</name>
<organism evidence="3 4">
    <name type="scientific">Exophiala spinifera</name>
    <dbReference type="NCBI Taxonomy" id="91928"/>
    <lineage>
        <taxon>Eukaryota</taxon>
        <taxon>Fungi</taxon>
        <taxon>Dikarya</taxon>
        <taxon>Ascomycota</taxon>
        <taxon>Pezizomycotina</taxon>
        <taxon>Eurotiomycetes</taxon>
        <taxon>Chaetothyriomycetidae</taxon>
        <taxon>Chaetothyriales</taxon>
        <taxon>Herpotrichiellaceae</taxon>
        <taxon>Exophiala</taxon>
    </lineage>
</organism>
<feature type="compositionally biased region" description="Polar residues" evidence="1">
    <location>
        <begin position="591"/>
        <end position="603"/>
    </location>
</feature>
<dbReference type="InterPro" id="IPR057684">
    <property type="entry name" value="DUF7924"/>
</dbReference>
<feature type="domain" description="DUF7924" evidence="2">
    <location>
        <begin position="231"/>
        <end position="451"/>
    </location>
</feature>
<dbReference type="HOGENOM" id="CLU_025457_3_0_1"/>
<dbReference type="STRING" id="91928.A0A0D2ATA2"/>
<dbReference type="Proteomes" id="UP000053328">
    <property type="component" value="Unassembled WGS sequence"/>
</dbReference>
<accession>A0A0D2ATA2</accession>
<evidence type="ECO:0000259" key="2">
    <source>
        <dbReference type="Pfam" id="PF25545"/>
    </source>
</evidence>
<feature type="compositionally biased region" description="Basic and acidic residues" evidence="1">
    <location>
        <begin position="17"/>
        <end position="42"/>
    </location>
</feature>
<sequence length="619" mass="71224">MISPDKEATNVQSHEQANLHDKRYAMQSDDGERPHKIRRLSDLQHASPASLVEDLNPEIPSSKLHRQLPSPSATKTDELHGESSPANPLVPDRKTRSPDRHTVLPSAQRDRSPPEPSDGGAFVEKWLSSIPPSEKCDIQDDMSLPPSKRSRSSDSLSRRLSQSGDGTESTVSADKKYSAYKDVNYPVVLETKGSFMRSSDAGLVKEDQILCEKLLYTHQPRPDQSLFDDRFNKFQTLIRGRSEARVFLDLHPLLVPSVENLYISGREEFHGLIEGHNDPWVKGISFYGPRPQPDRTYGFKWSNFTELQRRKLGIEPLEKSYYTAREDIYFPFLTSEVKCGKQGLDLADRPNAHSMTVALRGIVDVFRKANRASEVHRRALGYSISHDDRSVRIYAHYPEVDGENTSYFRETIKELNIGDERGEQRWISHQFTLNVCQIFAPALLKRLTAVIDELPDPLTRTLEPASIDELSVQSSQDDSSAPESQDEGFRKPPRGRGLNAEFRTMIQNLQRQLEQQRKDSEQQRKDAKDRETLLVAQLEQQRKDSEQQLKDSEQQRKDSEQQRKDSEQQRKDSEQQRKDSEQQRKELVQLLRQQSDQIKQQNEQLRHQNEQITELLLKQ</sequence>
<feature type="compositionally biased region" description="Polar residues" evidence="1">
    <location>
        <begin position="471"/>
        <end position="483"/>
    </location>
</feature>
<evidence type="ECO:0000313" key="4">
    <source>
        <dbReference type="Proteomes" id="UP000053328"/>
    </source>
</evidence>
<protein>
    <recommendedName>
        <fullName evidence="2">DUF7924 domain-containing protein</fullName>
    </recommendedName>
</protein>
<dbReference type="PANTHER" id="PTHR42470">
    <property type="entry name" value="VAST DOMAIN-CONTAINING PROTEIN"/>
    <property type="match status" value="1"/>
</dbReference>
<dbReference type="PANTHER" id="PTHR42470:SF2">
    <property type="match status" value="1"/>
</dbReference>
<feature type="compositionally biased region" description="Basic and acidic residues" evidence="1">
    <location>
        <begin position="91"/>
        <end position="113"/>
    </location>
</feature>
<feature type="compositionally biased region" description="Basic and acidic residues" evidence="1">
    <location>
        <begin position="540"/>
        <end position="587"/>
    </location>
</feature>
<feature type="region of interest" description="Disordered" evidence="1">
    <location>
        <begin position="469"/>
        <end position="497"/>
    </location>
</feature>
<feature type="compositionally biased region" description="Low complexity" evidence="1">
    <location>
        <begin position="143"/>
        <end position="163"/>
    </location>
</feature>
<dbReference type="OrthoDB" id="5400850at2759"/>
<dbReference type="VEuPathDB" id="FungiDB:PV08_11855"/>